<feature type="region of interest" description="Disordered" evidence="1">
    <location>
        <begin position="1"/>
        <end position="61"/>
    </location>
</feature>
<name>G5BA81_HETGA</name>
<proteinExistence type="predicted"/>
<evidence type="ECO:0000313" key="2">
    <source>
        <dbReference type="EMBL" id="EHB06192.1"/>
    </source>
</evidence>
<reference evidence="2 3" key="1">
    <citation type="journal article" date="2011" name="Nature">
        <title>Genome sequencing reveals insights into physiology and longevity of the naked mole rat.</title>
        <authorList>
            <person name="Kim E.B."/>
            <person name="Fang X."/>
            <person name="Fushan A.A."/>
            <person name="Huang Z."/>
            <person name="Lobanov A.V."/>
            <person name="Han L."/>
            <person name="Marino S.M."/>
            <person name="Sun X."/>
            <person name="Turanov A.A."/>
            <person name="Yang P."/>
            <person name="Yim S.H."/>
            <person name="Zhao X."/>
            <person name="Kasaikina M.V."/>
            <person name="Stoletzki N."/>
            <person name="Peng C."/>
            <person name="Polak P."/>
            <person name="Xiong Z."/>
            <person name="Kiezun A."/>
            <person name="Zhu Y."/>
            <person name="Chen Y."/>
            <person name="Kryukov G.V."/>
            <person name="Zhang Q."/>
            <person name="Peshkin L."/>
            <person name="Yang L."/>
            <person name="Bronson R.T."/>
            <person name="Buffenstein R."/>
            <person name="Wang B."/>
            <person name="Han C."/>
            <person name="Li Q."/>
            <person name="Chen L."/>
            <person name="Zhao W."/>
            <person name="Sunyaev S.R."/>
            <person name="Park T.J."/>
            <person name="Zhang G."/>
            <person name="Wang J."/>
            <person name="Gladyshev V.N."/>
        </authorList>
    </citation>
    <scope>NUCLEOTIDE SEQUENCE [LARGE SCALE GENOMIC DNA]</scope>
</reference>
<dbReference type="STRING" id="10181.G5BA81"/>
<accession>G5BA81</accession>
<dbReference type="Proteomes" id="UP000006813">
    <property type="component" value="Unassembled WGS sequence"/>
</dbReference>
<feature type="compositionally biased region" description="Polar residues" evidence="1">
    <location>
        <begin position="43"/>
        <end position="57"/>
    </location>
</feature>
<protein>
    <submittedName>
        <fullName evidence="2">Tetratricopeptide repeat protein 4</fullName>
    </submittedName>
</protein>
<evidence type="ECO:0000313" key="3">
    <source>
        <dbReference type="Proteomes" id="UP000006813"/>
    </source>
</evidence>
<evidence type="ECO:0000256" key="1">
    <source>
        <dbReference type="SAM" id="MobiDB-lite"/>
    </source>
</evidence>
<dbReference type="EMBL" id="JH169219">
    <property type="protein sequence ID" value="EHB06192.1"/>
    <property type="molecule type" value="Genomic_DNA"/>
</dbReference>
<sequence length="93" mass="10818">MEGSQPDAADDNDMDAFLDKFRSQPYRGGFHEDHWEEDDASTQDKNWSSRPHGFQQQRSHKIPYLDCYHSPRCIKENPMVSEGNSISSVRDKE</sequence>
<dbReference type="AlphaFoldDB" id="G5BA81"/>
<gene>
    <name evidence="2" type="ORF">GW7_21580</name>
</gene>
<dbReference type="InParanoid" id="G5BA81"/>
<organism evidence="2 3">
    <name type="scientific">Heterocephalus glaber</name>
    <name type="common">Naked mole rat</name>
    <dbReference type="NCBI Taxonomy" id="10181"/>
    <lineage>
        <taxon>Eukaryota</taxon>
        <taxon>Metazoa</taxon>
        <taxon>Chordata</taxon>
        <taxon>Craniata</taxon>
        <taxon>Vertebrata</taxon>
        <taxon>Euteleostomi</taxon>
        <taxon>Mammalia</taxon>
        <taxon>Eutheria</taxon>
        <taxon>Euarchontoglires</taxon>
        <taxon>Glires</taxon>
        <taxon>Rodentia</taxon>
        <taxon>Hystricomorpha</taxon>
        <taxon>Bathyergidae</taxon>
        <taxon>Heterocephalus</taxon>
    </lineage>
</organism>